<name>A0ABD1XPL7_9MARC</name>
<dbReference type="Pfam" id="PF08263">
    <property type="entry name" value="LRRNT_2"/>
    <property type="match status" value="1"/>
</dbReference>
<evidence type="ECO:0000256" key="1">
    <source>
        <dbReference type="ARBA" id="ARBA00004167"/>
    </source>
</evidence>
<keyword evidence="4" id="KW-0433">Leucine-rich repeat</keyword>
<evidence type="ECO:0000256" key="5">
    <source>
        <dbReference type="ARBA" id="ARBA00022729"/>
    </source>
</evidence>
<organism evidence="13 14">
    <name type="scientific">Riccia fluitans</name>
    <dbReference type="NCBI Taxonomy" id="41844"/>
    <lineage>
        <taxon>Eukaryota</taxon>
        <taxon>Viridiplantae</taxon>
        <taxon>Streptophyta</taxon>
        <taxon>Embryophyta</taxon>
        <taxon>Marchantiophyta</taxon>
        <taxon>Marchantiopsida</taxon>
        <taxon>Marchantiidae</taxon>
        <taxon>Marchantiales</taxon>
        <taxon>Ricciaceae</taxon>
        <taxon>Riccia</taxon>
    </lineage>
</organism>
<dbReference type="Proteomes" id="UP001605036">
    <property type="component" value="Unassembled WGS sequence"/>
</dbReference>
<dbReference type="FunFam" id="3.80.10.10:FF:000299">
    <property type="entry name" value="Piriformospora indica-insensitive protein 2"/>
    <property type="match status" value="1"/>
</dbReference>
<dbReference type="Pfam" id="PF13855">
    <property type="entry name" value="LRR_8"/>
    <property type="match status" value="1"/>
</dbReference>
<dbReference type="EMBL" id="JBHFFA010000007">
    <property type="protein sequence ID" value="KAL2610897.1"/>
    <property type="molecule type" value="Genomic_DNA"/>
</dbReference>
<evidence type="ECO:0000256" key="7">
    <source>
        <dbReference type="ARBA" id="ARBA00022741"/>
    </source>
</evidence>
<gene>
    <name evidence="13" type="ORF">R1flu_022589</name>
</gene>
<evidence type="ECO:0000256" key="8">
    <source>
        <dbReference type="ARBA" id="ARBA00022840"/>
    </source>
</evidence>
<dbReference type="PROSITE" id="PS51257">
    <property type="entry name" value="PROKAR_LIPOPROTEIN"/>
    <property type="match status" value="1"/>
</dbReference>
<proteinExistence type="predicted"/>
<feature type="domain" description="Leucine-rich repeat-containing N-terminal plant-type" evidence="12">
    <location>
        <begin position="33"/>
        <end position="71"/>
    </location>
</feature>
<evidence type="ECO:0000256" key="11">
    <source>
        <dbReference type="SAM" id="SignalP"/>
    </source>
</evidence>
<dbReference type="GO" id="GO:0005886">
    <property type="term" value="C:plasma membrane"/>
    <property type="evidence" value="ECO:0007669"/>
    <property type="project" value="UniProtKB-SubCell"/>
</dbReference>
<dbReference type="InterPro" id="IPR013210">
    <property type="entry name" value="LRR_N_plant-typ"/>
</dbReference>
<dbReference type="PANTHER" id="PTHR48056:SF81">
    <property type="entry name" value="RECEPTOR PROTEIN-TYROSINE KINASE CEPR1"/>
    <property type="match status" value="1"/>
</dbReference>
<dbReference type="PANTHER" id="PTHR48056">
    <property type="entry name" value="LRR RECEPTOR-LIKE SERINE/THREONINE-PROTEIN KINASE-RELATED"/>
    <property type="match status" value="1"/>
</dbReference>
<dbReference type="InterPro" id="IPR032675">
    <property type="entry name" value="LRR_dom_sf"/>
</dbReference>
<keyword evidence="6" id="KW-0677">Repeat</keyword>
<protein>
    <recommendedName>
        <fullName evidence="12">Leucine-rich repeat-containing N-terminal plant-type domain-containing protein</fullName>
    </recommendedName>
</protein>
<dbReference type="Pfam" id="PF00560">
    <property type="entry name" value="LRR_1"/>
    <property type="match status" value="11"/>
</dbReference>
<evidence type="ECO:0000259" key="12">
    <source>
        <dbReference type="Pfam" id="PF08263"/>
    </source>
</evidence>
<evidence type="ECO:0000313" key="13">
    <source>
        <dbReference type="EMBL" id="KAL2610897.1"/>
    </source>
</evidence>
<keyword evidence="10" id="KW-0325">Glycoprotein</keyword>
<evidence type="ECO:0000256" key="6">
    <source>
        <dbReference type="ARBA" id="ARBA00022737"/>
    </source>
</evidence>
<dbReference type="AlphaFoldDB" id="A0ABD1XPL7"/>
<evidence type="ECO:0000313" key="14">
    <source>
        <dbReference type="Proteomes" id="UP001605036"/>
    </source>
</evidence>
<evidence type="ECO:0000256" key="9">
    <source>
        <dbReference type="ARBA" id="ARBA00023136"/>
    </source>
</evidence>
<evidence type="ECO:0000256" key="3">
    <source>
        <dbReference type="ARBA" id="ARBA00022475"/>
    </source>
</evidence>
<dbReference type="SUPFAM" id="SSF52058">
    <property type="entry name" value="L domain-like"/>
    <property type="match status" value="2"/>
</dbReference>
<evidence type="ECO:0000256" key="2">
    <source>
        <dbReference type="ARBA" id="ARBA00004236"/>
    </source>
</evidence>
<dbReference type="SUPFAM" id="SSF52047">
    <property type="entry name" value="RNI-like"/>
    <property type="match status" value="1"/>
</dbReference>
<dbReference type="PRINTS" id="PR00019">
    <property type="entry name" value="LEURICHRPT"/>
</dbReference>
<accession>A0ABD1XPL7</accession>
<dbReference type="InterPro" id="IPR001611">
    <property type="entry name" value="Leu-rich_rpt"/>
</dbReference>
<feature type="chain" id="PRO_5044823687" description="Leucine-rich repeat-containing N-terminal plant-type domain-containing protein" evidence="11">
    <location>
        <begin position="28"/>
        <end position="932"/>
    </location>
</feature>
<evidence type="ECO:0000256" key="4">
    <source>
        <dbReference type="ARBA" id="ARBA00022614"/>
    </source>
</evidence>
<comment type="caution">
    <text evidence="13">The sequence shown here is derived from an EMBL/GenBank/DDBJ whole genome shotgun (WGS) entry which is preliminary data.</text>
</comment>
<dbReference type="GO" id="GO:0005524">
    <property type="term" value="F:ATP binding"/>
    <property type="evidence" value="ECO:0007669"/>
    <property type="project" value="UniProtKB-KW"/>
</dbReference>
<dbReference type="InterPro" id="IPR050647">
    <property type="entry name" value="Plant_LRR-RLKs"/>
</dbReference>
<keyword evidence="3" id="KW-1003">Cell membrane</keyword>
<keyword evidence="14" id="KW-1185">Reference proteome</keyword>
<reference evidence="13 14" key="1">
    <citation type="submission" date="2024-09" db="EMBL/GenBank/DDBJ databases">
        <title>Chromosome-scale assembly of Riccia fluitans.</title>
        <authorList>
            <person name="Paukszto L."/>
            <person name="Sawicki J."/>
            <person name="Karawczyk K."/>
            <person name="Piernik-Szablinska J."/>
            <person name="Szczecinska M."/>
            <person name="Mazdziarz M."/>
        </authorList>
    </citation>
    <scope>NUCLEOTIDE SEQUENCE [LARGE SCALE GENOMIC DNA]</scope>
    <source>
        <strain evidence="13">Rf_01</strain>
        <tissue evidence="13">Aerial parts of the thallus</tissue>
    </source>
</reference>
<keyword evidence="8" id="KW-0067">ATP-binding</keyword>
<keyword evidence="5 11" id="KW-0732">Signal</keyword>
<evidence type="ECO:0000256" key="10">
    <source>
        <dbReference type="ARBA" id="ARBA00023180"/>
    </source>
</evidence>
<dbReference type="InterPro" id="IPR003591">
    <property type="entry name" value="Leu-rich_rpt_typical-subtyp"/>
</dbReference>
<dbReference type="Gene3D" id="3.80.10.10">
    <property type="entry name" value="Ribonuclease Inhibitor"/>
    <property type="match status" value="6"/>
</dbReference>
<keyword evidence="7" id="KW-0547">Nucleotide-binding</keyword>
<comment type="subcellular location">
    <subcellularLocation>
        <location evidence="2">Cell membrane</location>
    </subcellularLocation>
    <subcellularLocation>
        <location evidence="1">Membrane</location>
        <topology evidence="1">Single-pass membrane protein</topology>
    </subcellularLocation>
</comment>
<sequence>MGSRTGAKQLVLGLLFACAILFSSALAQSCVKRDRDALLNFKAGISDPLKQLKSWSSKNNCCKDFVGVTCNTKGEVVNVTFAGLVDEECDENCPFIGSSKKNRGKDLIGPNLSKLAALQTLSLKHVWLYSPFPSGLSALKHLSYLSLTNVGLEGSLPTDLFKVTSLRYLAFDGVKGGLTDGFCKLKNLEILDLTENTFSDSRIGGTIPSCIGDLQNLRQLMVEWNNITGAIPPSIAKLQKLQQLKLTGNSLTGPIPGFLGELKALESLYLQGNKFSGSIPSSLGSLPKLKDLRIGGTELYEILGSGDNVSYVYTELKFTNIDGSIPATLGNLRNLDTLVIQGTKITGPIPATLGNVRTLTILGLSFNRLTGPLPSSLSRTNLTIFQVNDNHISGGIPASYGNFRYLEKFEAQRNRLTAPLPKELSKLKFSGWAYLDLSDNMITGSIPEDLPLALPSGHLNLSYNNLSGSLKPSSWYNVRLTLLNNNQLTSLGAGSIPQNGQNGMNVVHFDVHSNLISGPIPEWPFQFYQAWTIDLSDNKFTAFPKISSRLQASYINVSNNQIVGSIPEVFGNVSGLNVLDMSRNKLYGSIPRGFGSQDFISRNNLNILDLSFNALTGTIPEGIFDGVFFNTLNVRNNKLTGSLPERNGSNAFLREVDVTNNKLTGSIPVSIFNGSTVALFKAGNNRLTGGVPNLDCSKFPATLVLENNLLTGPVLPHAITEDVCYNLEVFDVSGNKLTGEIPEDLKTFENLKVLDLSFNSLTGGVKKFLARLLNLRILDLSSNKLSGAVPWKNFAIGFKTLRQAGVSAIKFSPKSPLYESSLCYYDLSPGSFIRVETTTFSSTTALNVSHNALSGTVSPSVGQLKGLHALDLSYNKFSGMVPETIADITDLDHLDVSYNNFSGPIATRLSKFPARAFVGNNLCGKPLSKRCH</sequence>
<feature type="signal peptide" evidence="11">
    <location>
        <begin position="1"/>
        <end position="27"/>
    </location>
</feature>
<keyword evidence="9" id="KW-0472">Membrane</keyword>
<dbReference type="SMART" id="SM00369">
    <property type="entry name" value="LRR_TYP"/>
    <property type="match status" value="7"/>
</dbReference>
<dbReference type="FunFam" id="3.80.10.10:FF:000095">
    <property type="entry name" value="LRR receptor-like serine/threonine-protein kinase GSO1"/>
    <property type="match status" value="1"/>
</dbReference>